<dbReference type="InterPro" id="IPR050468">
    <property type="entry name" value="Cuticle_Struct_Prot"/>
</dbReference>
<name>A0A0L7LAX7_OPEBR</name>
<feature type="signal peptide" evidence="4">
    <location>
        <begin position="1"/>
        <end position="17"/>
    </location>
</feature>
<dbReference type="GO" id="GO:0062129">
    <property type="term" value="C:chitin-based extracellular matrix"/>
    <property type="evidence" value="ECO:0007669"/>
    <property type="project" value="TreeGrafter"/>
</dbReference>
<evidence type="ECO:0000256" key="3">
    <source>
        <dbReference type="PROSITE-ProRule" id="PRU00497"/>
    </source>
</evidence>
<reference evidence="5 6" key="1">
    <citation type="journal article" date="2015" name="Genome Biol. Evol.">
        <title>The genome of winter moth (Operophtera brumata) provides a genomic perspective on sexual dimorphism and phenology.</title>
        <authorList>
            <person name="Derks M.F."/>
            <person name="Smit S."/>
            <person name="Salis L."/>
            <person name="Schijlen E."/>
            <person name="Bossers A."/>
            <person name="Mateman C."/>
            <person name="Pijl A.S."/>
            <person name="de Ridder D."/>
            <person name="Groenen M.A."/>
            <person name="Visser M.E."/>
            <person name="Megens H.J."/>
        </authorList>
    </citation>
    <scope>NUCLEOTIDE SEQUENCE [LARGE SCALE GENOMIC DNA]</scope>
    <source>
        <strain evidence="5">WM2013NL</strain>
        <tissue evidence="5">Head and thorax</tissue>
    </source>
</reference>
<protein>
    <submittedName>
        <fullName evidence="5">Cuticle protein</fullName>
    </submittedName>
</protein>
<keyword evidence="6" id="KW-1185">Reference proteome</keyword>
<dbReference type="PANTHER" id="PTHR10380">
    <property type="entry name" value="CUTICLE PROTEIN"/>
    <property type="match status" value="1"/>
</dbReference>
<dbReference type="EMBL" id="JTDY01001912">
    <property type="protein sequence ID" value="KOB72554.1"/>
    <property type="molecule type" value="Genomic_DNA"/>
</dbReference>
<dbReference type="AlphaFoldDB" id="A0A0L7LAX7"/>
<evidence type="ECO:0000256" key="4">
    <source>
        <dbReference type="SAM" id="SignalP"/>
    </source>
</evidence>
<evidence type="ECO:0000313" key="5">
    <source>
        <dbReference type="EMBL" id="KOB72554.1"/>
    </source>
</evidence>
<evidence type="ECO:0000256" key="2">
    <source>
        <dbReference type="ARBA" id="ARBA00022729"/>
    </source>
</evidence>
<dbReference type="PROSITE" id="PS51155">
    <property type="entry name" value="CHIT_BIND_RR_2"/>
    <property type="match status" value="1"/>
</dbReference>
<dbReference type="InterPro" id="IPR031311">
    <property type="entry name" value="CHIT_BIND_RR_consensus"/>
</dbReference>
<evidence type="ECO:0000256" key="1">
    <source>
        <dbReference type="ARBA" id="ARBA00022460"/>
    </source>
</evidence>
<evidence type="ECO:0000313" key="6">
    <source>
        <dbReference type="Proteomes" id="UP000037510"/>
    </source>
</evidence>
<feature type="chain" id="PRO_5005573212" evidence="4">
    <location>
        <begin position="18"/>
        <end position="112"/>
    </location>
</feature>
<gene>
    <name evidence="5" type="ORF">OBRU01_12163</name>
</gene>
<comment type="caution">
    <text evidence="5">The sequence shown here is derived from an EMBL/GenBank/DDBJ whole genome shotgun (WGS) entry which is preliminary data.</text>
</comment>
<dbReference type="InterPro" id="IPR000618">
    <property type="entry name" value="Insect_cuticle"/>
</dbReference>
<dbReference type="PROSITE" id="PS00233">
    <property type="entry name" value="CHIT_BIND_RR_1"/>
    <property type="match status" value="1"/>
</dbReference>
<proteinExistence type="predicted"/>
<dbReference type="PANTHER" id="PTHR10380:SF173">
    <property type="entry name" value="CUTICULAR PROTEIN 47EF, ISOFORM C-RELATED"/>
    <property type="match status" value="1"/>
</dbReference>
<sequence length="112" mass="12604">MKMIILVALALVAGTSAFDAAPVLIKILRSEFNKYEKGYQFEFETENGITRSEHGEIKEAFDEDKKPHSVVVVRGTYSYKNSDGKPETINYFADETGYHAEGDSIPKLPSRR</sequence>
<dbReference type="Proteomes" id="UP000037510">
    <property type="component" value="Unassembled WGS sequence"/>
</dbReference>
<dbReference type="GO" id="GO:0008010">
    <property type="term" value="F:structural constituent of chitin-based larval cuticle"/>
    <property type="evidence" value="ECO:0007669"/>
    <property type="project" value="TreeGrafter"/>
</dbReference>
<keyword evidence="1 3" id="KW-0193">Cuticle</keyword>
<dbReference type="PRINTS" id="PR00947">
    <property type="entry name" value="CUTICLE"/>
</dbReference>
<dbReference type="Pfam" id="PF00379">
    <property type="entry name" value="Chitin_bind_4"/>
    <property type="match status" value="1"/>
</dbReference>
<accession>A0A0L7LAX7</accession>
<keyword evidence="2 4" id="KW-0732">Signal</keyword>
<organism evidence="5 6">
    <name type="scientific">Operophtera brumata</name>
    <name type="common">Winter moth</name>
    <name type="synonym">Phalaena brumata</name>
    <dbReference type="NCBI Taxonomy" id="104452"/>
    <lineage>
        <taxon>Eukaryota</taxon>
        <taxon>Metazoa</taxon>
        <taxon>Ecdysozoa</taxon>
        <taxon>Arthropoda</taxon>
        <taxon>Hexapoda</taxon>
        <taxon>Insecta</taxon>
        <taxon>Pterygota</taxon>
        <taxon>Neoptera</taxon>
        <taxon>Endopterygota</taxon>
        <taxon>Lepidoptera</taxon>
        <taxon>Glossata</taxon>
        <taxon>Ditrysia</taxon>
        <taxon>Geometroidea</taxon>
        <taxon>Geometridae</taxon>
        <taxon>Larentiinae</taxon>
        <taxon>Operophtera</taxon>
    </lineage>
</organism>
<dbReference type="STRING" id="104452.A0A0L7LAX7"/>